<feature type="domain" description="Solute-binding protein family 5" evidence="6">
    <location>
        <begin position="71"/>
        <end position="429"/>
    </location>
</feature>
<comment type="caution">
    <text evidence="7">The sequence shown here is derived from an EMBL/GenBank/DDBJ whole genome shotgun (WGS) entry which is preliminary data.</text>
</comment>
<comment type="subcellular location">
    <subcellularLocation>
        <location evidence="1">Periplasm</location>
    </subcellularLocation>
</comment>
<accession>A0A4R3NXE2</accession>
<dbReference type="RefSeq" id="WP_245510931.1">
    <property type="nucleotide sequence ID" value="NZ_SMAR01000004.1"/>
</dbReference>
<evidence type="ECO:0000256" key="4">
    <source>
        <dbReference type="ARBA" id="ARBA00022729"/>
    </source>
</evidence>
<dbReference type="EMBL" id="SMAR01000004">
    <property type="protein sequence ID" value="TCT42806.1"/>
    <property type="molecule type" value="Genomic_DNA"/>
</dbReference>
<evidence type="ECO:0000256" key="5">
    <source>
        <dbReference type="SAM" id="SignalP"/>
    </source>
</evidence>
<keyword evidence="3" id="KW-0813">Transport</keyword>
<dbReference type="GO" id="GO:0015833">
    <property type="term" value="P:peptide transport"/>
    <property type="evidence" value="ECO:0007669"/>
    <property type="project" value="TreeGrafter"/>
</dbReference>
<dbReference type="InterPro" id="IPR039424">
    <property type="entry name" value="SBP_5"/>
</dbReference>
<gene>
    <name evidence="7" type="ORF">EDC90_1004107</name>
</gene>
<keyword evidence="8" id="KW-1185">Reference proteome</keyword>
<reference evidence="7 8" key="1">
    <citation type="submission" date="2019-03" db="EMBL/GenBank/DDBJ databases">
        <title>Freshwater and sediment microbial communities from various areas in North America, analyzing microbe dynamics in response to fracking.</title>
        <authorList>
            <person name="Lamendella R."/>
        </authorList>
    </citation>
    <scope>NUCLEOTIDE SEQUENCE [LARGE SCALE GENOMIC DNA]</scope>
    <source>
        <strain evidence="7 8">175.2</strain>
    </source>
</reference>
<evidence type="ECO:0000256" key="2">
    <source>
        <dbReference type="ARBA" id="ARBA00005695"/>
    </source>
</evidence>
<evidence type="ECO:0000259" key="6">
    <source>
        <dbReference type="Pfam" id="PF00496"/>
    </source>
</evidence>
<evidence type="ECO:0000313" key="7">
    <source>
        <dbReference type="EMBL" id="TCT42806.1"/>
    </source>
</evidence>
<feature type="chain" id="PRO_5020246624" evidence="5">
    <location>
        <begin position="29"/>
        <end position="525"/>
    </location>
</feature>
<proteinExistence type="inferred from homology"/>
<protein>
    <submittedName>
        <fullName evidence="7">Peptide/nickel transport system substrate-binding protein</fullName>
    </submittedName>
</protein>
<dbReference type="Proteomes" id="UP000295097">
    <property type="component" value="Unassembled WGS sequence"/>
</dbReference>
<evidence type="ECO:0000313" key="8">
    <source>
        <dbReference type="Proteomes" id="UP000295097"/>
    </source>
</evidence>
<dbReference type="Gene3D" id="3.40.190.10">
    <property type="entry name" value="Periplasmic binding protein-like II"/>
    <property type="match status" value="1"/>
</dbReference>
<dbReference type="AlphaFoldDB" id="A0A4R3NXE2"/>
<name>A0A4R3NXE2_9HYPH</name>
<dbReference type="PANTHER" id="PTHR30290:SF9">
    <property type="entry name" value="OLIGOPEPTIDE-BINDING PROTEIN APPA"/>
    <property type="match status" value="1"/>
</dbReference>
<dbReference type="PANTHER" id="PTHR30290">
    <property type="entry name" value="PERIPLASMIC BINDING COMPONENT OF ABC TRANSPORTER"/>
    <property type="match status" value="1"/>
</dbReference>
<dbReference type="CDD" id="cd08518">
    <property type="entry name" value="PBP2_NikA_DppA_OppA_like_19"/>
    <property type="match status" value="1"/>
</dbReference>
<sequence length="525" mass="56828">MIGKTTARLAATTVLVMAAFSASGPAFAKSELILAIGGEPDTGYDPLLGWGRYGHPLFQSTLLKRDAGLNTVPDLATEWMLSDDRLVWTIKLRSDVVFSDGTPLTAEDVAFTFNEAASSGGALDLTVMEKAEAVDATTVEIYLKRPWVTFSENFYSLGIVPSQEYGPGYARQPVGSGPFRLVSWTEGEQLIVEANSKYYGKKPAFDRLTFVFSGEDTSLAAARTGDVDMVSVPALMADESIKGFDKIVVPSVDNRGLSFPIPEPGEVNAEGQPVGNAVTSDLAIRRAINLGVDRAQLVDVALNGYGRPAYGPADGLPWSNPDAAVAYDPDAARAMLDEAGWVPGADGIRVRDGVRATFDIYFPASDSVRQALSVVVSEQLKALGIAAQPKGVTWEQIGRIDHQQPVMFGWGSHSPIEVYSLYNSAWGGIDFYNPGYFSDSTVDGHLADAQHAESLEQSYPHWQAAEWDGETGFSARGLAGWAWLVNLDHVYFVNDCLDVGETQIEPHGHGWPITAMIEQWTWTCD</sequence>
<dbReference type="Pfam" id="PF00496">
    <property type="entry name" value="SBP_bac_5"/>
    <property type="match status" value="1"/>
</dbReference>
<organism evidence="7 8">
    <name type="scientific">Martelella mediterranea</name>
    <dbReference type="NCBI Taxonomy" id="293089"/>
    <lineage>
        <taxon>Bacteria</taxon>
        <taxon>Pseudomonadati</taxon>
        <taxon>Pseudomonadota</taxon>
        <taxon>Alphaproteobacteria</taxon>
        <taxon>Hyphomicrobiales</taxon>
        <taxon>Aurantimonadaceae</taxon>
        <taxon>Martelella</taxon>
    </lineage>
</organism>
<evidence type="ECO:0000256" key="1">
    <source>
        <dbReference type="ARBA" id="ARBA00004418"/>
    </source>
</evidence>
<evidence type="ECO:0000256" key="3">
    <source>
        <dbReference type="ARBA" id="ARBA00022448"/>
    </source>
</evidence>
<dbReference type="Gene3D" id="3.10.105.10">
    <property type="entry name" value="Dipeptide-binding Protein, Domain 3"/>
    <property type="match status" value="1"/>
</dbReference>
<keyword evidence="4 5" id="KW-0732">Signal</keyword>
<dbReference type="InterPro" id="IPR000914">
    <property type="entry name" value="SBP_5_dom"/>
</dbReference>
<dbReference type="SUPFAM" id="SSF53850">
    <property type="entry name" value="Periplasmic binding protein-like II"/>
    <property type="match status" value="1"/>
</dbReference>
<feature type="signal peptide" evidence="5">
    <location>
        <begin position="1"/>
        <end position="28"/>
    </location>
</feature>
<dbReference type="GO" id="GO:1904680">
    <property type="term" value="F:peptide transmembrane transporter activity"/>
    <property type="evidence" value="ECO:0007669"/>
    <property type="project" value="TreeGrafter"/>
</dbReference>
<comment type="similarity">
    <text evidence="2">Belongs to the bacterial solute-binding protein 5 family.</text>
</comment>